<proteinExistence type="inferred from homology"/>
<evidence type="ECO:0000259" key="2">
    <source>
        <dbReference type="Pfam" id="PF01408"/>
    </source>
</evidence>
<organism evidence="4 5">
    <name type="scientific">Arachis hypogaea</name>
    <name type="common">Peanut</name>
    <dbReference type="NCBI Taxonomy" id="3818"/>
    <lineage>
        <taxon>Eukaryota</taxon>
        <taxon>Viridiplantae</taxon>
        <taxon>Streptophyta</taxon>
        <taxon>Embryophyta</taxon>
        <taxon>Tracheophyta</taxon>
        <taxon>Spermatophyta</taxon>
        <taxon>Magnoliopsida</taxon>
        <taxon>eudicotyledons</taxon>
        <taxon>Gunneridae</taxon>
        <taxon>Pentapetalae</taxon>
        <taxon>rosids</taxon>
        <taxon>fabids</taxon>
        <taxon>Fabales</taxon>
        <taxon>Fabaceae</taxon>
        <taxon>Papilionoideae</taxon>
        <taxon>50 kb inversion clade</taxon>
        <taxon>dalbergioids sensu lato</taxon>
        <taxon>Dalbergieae</taxon>
        <taxon>Pterocarpus clade</taxon>
        <taxon>Arachis</taxon>
    </lineage>
</organism>
<dbReference type="Proteomes" id="UP000289738">
    <property type="component" value="Chromosome B09"/>
</dbReference>
<dbReference type="Gene3D" id="3.40.50.720">
    <property type="entry name" value="NAD(P)-binding Rossmann-like Domain"/>
    <property type="match status" value="1"/>
</dbReference>
<evidence type="ECO:0000259" key="3">
    <source>
        <dbReference type="Pfam" id="PF22725"/>
    </source>
</evidence>
<evidence type="ECO:0000313" key="4">
    <source>
        <dbReference type="EMBL" id="RYQ87127.1"/>
    </source>
</evidence>
<protein>
    <submittedName>
        <fullName evidence="4">Uncharacterized protein</fullName>
    </submittedName>
</protein>
<dbReference type="AlphaFoldDB" id="A0A444XBX5"/>
<dbReference type="InterPro" id="IPR055170">
    <property type="entry name" value="GFO_IDH_MocA-like_dom"/>
</dbReference>
<dbReference type="PANTHER" id="PTHR46368:SF19">
    <property type="entry name" value="GFO_IDH_MOCA-LIKE OXIDOREDUCTASE N-TERMINAL DOMAIN-CONTAINING PROTEIN"/>
    <property type="match status" value="1"/>
</dbReference>
<dbReference type="GO" id="GO:0000166">
    <property type="term" value="F:nucleotide binding"/>
    <property type="evidence" value="ECO:0007669"/>
    <property type="project" value="InterPro"/>
</dbReference>
<feature type="domain" description="GFO/IDH/MocA-like oxidoreductase" evidence="3">
    <location>
        <begin position="196"/>
        <end position="280"/>
    </location>
</feature>
<dbReference type="Pfam" id="PF22725">
    <property type="entry name" value="GFO_IDH_MocA_C3"/>
    <property type="match status" value="1"/>
</dbReference>
<dbReference type="InterPro" id="IPR036291">
    <property type="entry name" value="NAD(P)-bd_dom_sf"/>
</dbReference>
<gene>
    <name evidence="4" type="ORF">Ahy_B09g094600</name>
</gene>
<comment type="similarity">
    <text evidence="1">Belongs to the Gfo/Idh/MocA family.</text>
</comment>
<dbReference type="STRING" id="3818.A0A444XBX5"/>
<dbReference type="InterPro" id="IPR000683">
    <property type="entry name" value="Gfo/Idh/MocA-like_OxRdtase_N"/>
</dbReference>
<dbReference type="Gene3D" id="3.30.360.10">
    <property type="entry name" value="Dihydrodipicolinate Reductase, domain 2"/>
    <property type="match status" value="1"/>
</dbReference>
<dbReference type="SUPFAM" id="SSF51735">
    <property type="entry name" value="NAD(P)-binding Rossmann-fold domains"/>
    <property type="match status" value="1"/>
</dbReference>
<accession>A0A444XBX5</accession>
<dbReference type="PANTHER" id="PTHR46368">
    <property type="match status" value="1"/>
</dbReference>
<dbReference type="SUPFAM" id="SSF55347">
    <property type="entry name" value="Glyceraldehyde-3-phosphate dehydrogenase-like, C-terminal domain"/>
    <property type="match status" value="1"/>
</dbReference>
<dbReference type="EMBL" id="SDMP01000019">
    <property type="protein sequence ID" value="RYQ87127.1"/>
    <property type="molecule type" value="Genomic_DNA"/>
</dbReference>
<sequence length="380" mass="41853">MAEDAPPIRFGILGCAEVARKVSRAITLSPNTTLYAVGSRSLDKATKFAASNGFPPHAKVYGSYEGVIEDPEVDAVYVPLPTSLHVQWAVLAAQKKKHLLLEKPVALNVHDLHKILEACESNGLQYMDATMWMHHPRTTQMFHFLSDPQQFGHLQSVHATSTYTASPYFLENDIRVKHGGKCPLMVLTGSVPGVKPDLDALGALGDTGWYCVRAILWASKYELPKSATALHKPTYNDAGVILACAASLSWEDDKVATFYCSFLTNVSMDIIVMGTKGSLRVHDYIIPNQEKEAKFSTSSNSNWVELSIGWAPNPSDNVVYNDLPQEVHMVKEFARLVGAIKYNNSKPEDTWPVISRKTQLVIDAVKTSIDNGLEPVEIKG</sequence>
<keyword evidence="5" id="KW-1185">Reference proteome</keyword>
<evidence type="ECO:0000256" key="1">
    <source>
        <dbReference type="ARBA" id="ARBA00010928"/>
    </source>
</evidence>
<name>A0A444XBX5_ARAHY</name>
<reference evidence="4 5" key="1">
    <citation type="submission" date="2019-01" db="EMBL/GenBank/DDBJ databases">
        <title>Sequencing of cultivated peanut Arachis hypogaea provides insights into genome evolution and oil improvement.</title>
        <authorList>
            <person name="Chen X."/>
        </authorList>
    </citation>
    <scope>NUCLEOTIDE SEQUENCE [LARGE SCALE GENOMIC DNA]</scope>
    <source>
        <strain evidence="5">cv. Fuhuasheng</strain>
        <tissue evidence="4">Leaves</tissue>
    </source>
</reference>
<feature type="domain" description="Gfo/Idh/MocA-like oxidoreductase N-terminal" evidence="2">
    <location>
        <begin position="8"/>
        <end position="127"/>
    </location>
</feature>
<dbReference type="Pfam" id="PF01408">
    <property type="entry name" value="GFO_IDH_MocA"/>
    <property type="match status" value="1"/>
</dbReference>
<evidence type="ECO:0000313" key="5">
    <source>
        <dbReference type="Proteomes" id="UP000289738"/>
    </source>
</evidence>
<comment type="caution">
    <text evidence="4">The sequence shown here is derived from an EMBL/GenBank/DDBJ whole genome shotgun (WGS) entry which is preliminary data.</text>
</comment>